<name>A0A640S7Z5_9ACTN</name>
<reference evidence="1 3" key="1">
    <citation type="submission" date="2019-12" db="EMBL/GenBank/DDBJ databases">
        <title>Whole genome shotgun sequence of Streptomyces caniferus NBRC 15389.</title>
        <authorList>
            <person name="Ichikawa N."/>
            <person name="Kimura A."/>
            <person name="Kitahashi Y."/>
            <person name="Komaki H."/>
            <person name="Tamura T."/>
        </authorList>
    </citation>
    <scope>NUCLEOTIDE SEQUENCE [LARGE SCALE GENOMIC DNA]</scope>
    <source>
        <strain evidence="1 3">NBRC 15389</strain>
    </source>
</reference>
<dbReference type="RefSeq" id="WP_159472364.1">
    <property type="nucleotide sequence ID" value="NZ_BAAATH010000004.1"/>
</dbReference>
<gene>
    <name evidence="2" type="ORF">OG727_01115</name>
    <name evidence="1" type="ORF">Scani_20030</name>
</gene>
<evidence type="ECO:0000313" key="3">
    <source>
        <dbReference type="Proteomes" id="UP000435837"/>
    </source>
</evidence>
<dbReference type="EMBL" id="CP108473">
    <property type="protein sequence ID" value="WUS21009.1"/>
    <property type="molecule type" value="Genomic_DNA"/>
</dbReference>
<dbReference type="Proteomes" id="UP000435837">
    <property type="component" value="Unassembled WGS sequence"/>
</dbReference>
<evidence type="ECO:0000313" key="2">
    <source>
        <dbReference type="EMBL" id="WUS21009.1"/>
    </source>
</evidence>
<reference evidence="2" key="2">
    <citation type="submission" date="2022-10" db="EMBL/GenBank/DDBJ databases">
        <title>The complete genomes of actinobacterial strains from the NBC collection.</title>
        <authorList>
            <person name="Joergensen T.S."/>
            <person name="Alvarez Arevalo M."/>
            <person name="Sterndorff E.B."/>
            <person name="Faurdal D."/>
            <person name="Vuksanovic O."/>
            <person name="Mourched A.-S."/>
            <person name="Charusanti P."/>
            <person name="Shaw S."/>
            <person name="Blin K."/>
            <person name="Weber T."/>
        </authorList>
    </citation>
    <scope>NUCLEOTIDE SEQUENCE</scope>
    <source>
        <strain evidence="2">NBC_01256</strain>
    </source>
</reference>
<dbReference type="AlphaFoldDB" id="A0A640S7Z5"/>
<evidence type="ECO:0000313" key="4">
    <source>
        <dbReference type="Proteomes" id="UP001432292"/>
    </source>
</evidence>
<dbReference type="EMBL" id="BLIN01000003">
    <property type="protein sequence ID" value="GFE05735.1"/>
    <property type="molecule type" value="Genomic_DNA"/>
</dbReference>
<dbReference type="GeneID" id="96640545"/>
<accession>A0A640S7Z5</accession>
<dbReference type="OrthoDB" id="2426596at2"/>
<dbReference type="Proteomes" id="UP001432292">
    <property type="component" value="Chromosome"/>
</dbReference>
<evidence type="ECO:0000313" key="1">
    <source>
        <dbReference type="EMBL" id="GFE05735.1"/>
    </source>
</evidence>
<keyword evidence="4" id="KW-1185">Reference proteome</keyword>
<proteinExistence type="predicted"/>
<organism evidence="1 3">
    <name type="scientific">Streptomyces caniferus</name>
    <dbReference type="NCBI Taxonomy" id="285557"/>
    <lineage>
        <taxon>Bacteria</taxon>
        <taxon>Bacillati</taxon>
        <taxon>Actinomycetota</taxon>
        <taxon>Actinomycetes</taxon>
        <taxon>Kitasatosporales</taxon>
        <taxon>Streptomycetaceae</taxon>
        <taxon>Streptomyces</taxon>
    </lineage>
</organism>
<protein>
    <submittedName>
        <fullName evidence="1">Uncharacterized protein</fullName>
    </submittedName>
</protein>
<sequence length="219" mass="23935">MTLSRDGARPPHRVDDLSAARWVEEGVGGFDSGVHALLPAGFEAYVRLLHPSEPEDGRFERWAEVAQRSGRRLHPLARFAEVAGPGDEPPWQGSLPEHLLAALCAVLATETGTPQQCLFGLWEGWGWLRDEGPMVRLSGRAYALYEGPIDAAAALGDRSAGVFFPQAPNLWWPQDRSWCVATDVDLDSTYIGGSARLAERLAGEPPFEVFPVALHDRIG</sequence>